<dbReference type="EMBL" id="JAUUUS010000251">
    <property type="protein sequence ID" value="MDP1448209.1"/>
    <property type="molecule type" value="Genomic_DNA"/>
</dbReference>
<dbReference type="AlphaFoldDB" id="A0A6N1MKA4"/>
<sequence>MLDKIQTKISQLEAGKKLILGVGIKVEDMQKVVELCESLESEGNIKIVNKHLNPKSNNQPDTLLIQKV</sequence>
<evidence type="ECO:0000313" key="3">
    <source>
        <dbReference type="Proteomes" id="UP000509126"/>
    </source>
</evidence>
<reference evidence="2 3" key="1">
    <citation type="submission" date="2019-11" db="EMBL/GenBank/DDBJ databases">
        <title>FDA dAtabase for Regulatory Grade micrObial Sequences (FDA-ARGOS): Supporting development and validation of Infectious Disease Dx tests.</title>
        <authorList>
            <person name="Patel R."/>
            <person name="Rucinski S."/>
            <person name="Tallon L."/>
            <person name="Sadzewicz L."/>
            <person name="Vavikolanu K."/>
            <person name="Mehta A."/>
            <person name="Aluvathingal J."/>
            <person name="Nadendla S."/>
            <person name="Nandy P."/>
            <person name="Geyer C."/>
            <person name="Yan Y."/>
            <person name="Sichtig H."/>
        </authorList>
    </citation>
    <scope>NUCLEOTIDE SEQUENCE [LARGE SCALE GENOMIC DNA]</scope>
    <source>
        <strain evidence="2 3">FDAARGOS_557</strain>
    </source>
</reference>
<dbReference type="Proteomes" id="UP000509126">
    <property type="component" value="Chromosome"/>
</dbReference>
<accession>A0A6N1MKA4</accession>
<dbReference type="RefSeq" id="WP_004732995.1">
    <property type="nucleotide sequence ID" value="NZ_CP054803.1"/>
</dbReference>
<dbReference type="EMBL" id="CP054803">
    <property type="protein sequence ID" value="QKU22609.1"/>
    <property type="molecule type" value="Genomic_DNA"/>
</dbReference>
<name>A0A6N1MKA4_ACILW</name>
<evidence type="ECO:0000313" key="2">
    <source>
        <dbReference type="EMBL" id="QKU22609.1"/>
    </source>
</evidence>
<gene>
    <name evidence="2" type="ORF">FOB19_15160</name>
    <name evidence="1" type="ORF">Q8G51_10515</name>
</gene>
<dbReference type="Proteomes" id="UP001242129">
    <property type="component" value="Unassembled WGS sequence"/>
</dbReference>
<evidence type="ECO:0000313" key="1">
    <source>
        <dbReference type="EMBL" id="MDP1448209.1"/>
    </source>
</evidence>
<protein>
    <submittedName>
        <fullName evidence="2">Uncharacterized protein</fullName>
    </submittedName>
</protein>
<proteinExistence type="predicted"/>
<organism evidence="2 3">
    <name type="scientific">Acinetobacter lwoffii</name>
    <dbReference type="NCBI Taxonomy" id="28090"/>
    <lineage>
        <taxon>Bacteria</taxon>
        <taxon>Pseudomonadati</taxon>
        <taxon>Pseudomonadota</taxon>
        <taxon>Gammaproteobacteria</taxon>
        <taxon>Moraxellales</taxon>
        <taxon>Moraxellaceae</taxon>
        <taxon>Acinetobacter</taxon>
    </lineage>
</organism>
<reference evidence="1" key="2">
    <citation type="submission" date="2023-07" db="EMBL/GenBank/DDBJ databases">
        <title>Dynamics of blaOXA-23 gene transmission in Acinetobacter spp. from contaminated veterinary surfaces.</title>
        <authorList>
            <person name="Moreira Da Silva J."/>
            <person name="Menezes J."/>
            <person name="Fernandes L."/>
            <person name="Marques C."/>
            <person name="Amaral A."/>
            <person name="Timofte D."/>
            <person name="Pomba C."/>
        </authorList>
    </citation>
    <scope>NUCLEOTIDE SEQUENCE</scope>
    <source>
        <strain evidence="1">CMVB11Z4A1</strain>
    </source>
</reference>